<feature type="transmembrane region" description="Helical" evidence="8">
    <location>
        <begin position="618"/>
        <end position="639"/>
    </location>
</feature>
<feature type="transmembrane region" description="Helical" evidence="8">
    <location>
        <begin position="561"/>
        <end position="579"/>
    </location>
</feature>
<evidence type="ECO:0000256" key="6">
    <source>
        <dbReference type="ARBA" id="ARBA00022989"/>
    </source>
</evidence>
<dbReference type="PROSITE" id="PS50850">
    <property type="entry name" value="MFS"/>
    <property type="match status" value="2"/>
</dbReference>
<feature type="transmembrane region" description="Helical" evidence="8">
    <location>
        <begin position="863"/>
        <end position="888"/>
    </location>
</feature>
<proteinExistence type="predicted"/>
<dbReference type="PROSITE" id="PS00216">
    <property type="entry name" value="SUGAR_TRANSPORT_1"/>
    <property type="match status" value="1"/>
</dbReference>
<keyword evidence="6 8" id="KW-1133">Transmembrane helix</keyword>
<name>U4UN53_DENPD</name>
<keyword evidence="2" id="KW-0813">Transport</keyword>
<dbReference type="PANTHER" id="PTHR48021">
    <property type="match status" value="1"/>
</dbReference>
<feature type="transmembrane region" description="Helical" evidence="8">
    <location>
        <begin position="832"/>
        <end position="851"/>
    </location>
</feature>
<feature type="transmembrane region" description="Helical" evidence="8">
    <location>
        <begin position="305"/>
        <end position="323"/>
    </location>
</feature>
<feature type="transmembrane region" description="Helical" evidence="8">
    <location>
        <begin position="402"/>
        <end position="427"/>
    </location>
</feature>
<feature type="transmembrane region" description="Helical" evidence="8">
    <location>
        <begin position="433"/>
        <end position="451"/>
    </location>
</feature>
<feature type="transmembrane region" description="Helical" evidence="8">
    <location>
        <begin position="790"/>
        <end position="812"/>
    </location>
</feature>
<dbReference type="FunFam" id="1.20.1250.20:FF:000218">
    <property type="entry name" value="facilitated trehalose transporter Tret1"/>
    <property type="match status" value="2"/>
</dbReference>
<evidence type="ECO:0000256" key="4">
    <source>
        <dbReference type="ARBA" id="ARBA00022597"/>
    </source>
</evidence>
<evidence type="ECO:0000313" key="10">
    <source>
        <dbReference type="EMBL" id="ERL95519.1"/>
    </source>
</evidence>
<dbReference type="OrthoDB" id="6133115at2759"/>
<evidence type="ECO:0000256" key="1">
    <source>
        <dbReference type="ARBA" id="ARBA00004651"/>
    </source>
</evidence>
<feature type="domain" description="Major facilitator superfamily (MFS) profile" evidence="9">
    <location>
        <begin position="1"/>
        <end position="455"/>
    </location>
</feature>
<feature type="transmembrane region" description="Helical" evidence="8">
    <location>
        <begin position="585"/>
        <end position="606"/>
    </location>
</feature>
<dbReference type="InterPro" id="IPR050549">
    <property type="entry name" value="MFS_Trehalose_Transporter"/>
</dbReference>
<dbReference type="SUPFAM" id="SSF103473">
    <property type="entry name" value="MFS general substrate transporter"/>
    <property type="match status" value="2"/>
</dbReference>
<accession>U4UN53</accession>
<keyword evidence="3" id="KW-1003">Cell membrane</keyword>
<dbReference type="InterPro" id="IPR036259">
    <property type="entry name" value="MFS_trans_sf"/>
</dbReference>
<dbReference type="InterPro" id="IPR020846">
    <property type="entry name" value="MFS_dom"/>
</dbReference>
<comment type="subcellular location">
    <subcellularLocation>
        <location evidence="1">Cell membrane</location>
        <topology evidence="1">Multi-pass membrane protein</topology>
    </subcellularLocation>
</comment>
<feature type="transmembrane region" description="Helical" evidence="8">
    <location>
        <begin position="645"/>
        <end position="663"/>
    </location>
</feature>
<feature type="transmembrane region" description="Helical" evidence="8">
    <location>
        <begin position="531"/>
        <end position="549"/>
    </location>
</feature>
<dbReference type="GO" id="GO:0005886">
    <property type="term" value="C:plasma membrane"/>
    <property type="evidence" value="ECO:0007669"/>
    <property type="project" value="UniProtKB-SubCell"/>
</dbReference>
<feature type="non-terminal residue" evidence="10">
    <location>
        <position position="929"/>
    </location>
</feature>
<dbReference type="PANTHER" id="PTHR48021:SF46">
    <property type="entry name" value="MAJOR FACILITATOR SUPERFAMILY (MFS) PROFILE DOMAIN-CONTAINING PROTEIN"/>
    <property type="match status" value="1"/>
</dbReference>
<keyword evidence="7 8" id="KW-0472">Membrane</keyword>
<feature type="transmembrane region" description="Helical" evidence="8">
    <location>
        <begin position="330"/>
        <end position="351"/>
    </location>
</feature>
<feature type="transmembrane region" description="Helical" evidence="8">
    <location>
        <begin position="66"/>
        <end position="84"/>
    </location>
</feature>
<reference evidence="10 11" key="1">
    <citation type="journal article" date="2013" name="Genome Biol.">
        <title>Draft genome of the mountain pine beetle, Dendroctonus ponderosae Hopkins, a major forest pest.</title>
        <authorList>
            <person name="Keeling C.I."/>
            <person name="Yuen M.M."/>
            <person name="Liao N.Y."/>
            <person name="Docking T.R."/>
            <person name="Chan S.K."/>
            <person name="Taylor G.A."/>
            <person name="Palmquist D.L."/>
            <person name="Jackman S.D."/>
            <person name="Nguyen A."/>
            <person name="Li M."/>
            <person name="Henderson H."/>
            <person name="Janes J.K."/>
            <person name="Zhao Y."/>
            <person name="Pandoh P."/>
            <person name="Moore R."/>
            <person name="Sperling F.A."/>
            <person name="Huber D.P."/>
            <person name="Birol I."/>
            <person name="Jones S.J."/>
            <person name="Bohlmann J."/>
        </authorList>
    </citation>
    <scope>NUCLEOTIDE SEQUENCE</scope>
</reference>
<evidence type="ECO:0000259" key="9">
    <source>
        <dbReference type="PROSITE" id="PS50850"/>
    </source>
</evidence>
<evidence type="ECO:0000256" key="2">
    <source>
        <dbReference type="ARBA" id="ARBA00022448"/>
    </source>
</evidence>
<dbReference type="InterPro" id="IPR005828">
    <property type="entry name" value="MFS_sugar_transport-like"/>
</dbReference>
<keyword evidence="5 8" id="KW-0812">Transmembrane</keyword>
<dbReference type="Pfam" id="PF00083">
    <property type="entry name" value="Sugar_tr"/>
    <property type="match status" value="2"/>
</dbReference>
<feature type="transmembrane region" description="Helical" evidence="8">
    <location>
        <begin position="730"/>
        <end position="751"/>
    </location>
</feature>
<feature type="transmembrane region" description="Helical" evidence="8">
    <location>
        <begin position="494"/>
        <end position="511"/>
    </location>
</feature>
<evidence type="ECO:0000256" key="5">
    <source>
        <dbReference type="ARBA" id="ARBA00022692"/>
    </source>
</evidence>
<evidence type="ECO:0000256" key="3">
    <source>
        <dbReference type="ARBA" id="ARBA00022475"/>
    </source>
</evidence>
<dbReference type="EMBL" id="KB632431">
    <property type="protein sequence ID" value="ERL95519.1"/>
    <property type="molecule type" value="Genomic_DNA"/>
</dbReference>
<dbReference type="Proteomes" id="UP000030742">
    <property type="component" value="Unassembled WGS sequence"/>
</dbReference>
<sequence>SIGCFTTGIQFSWSSPFSLVIVQDKENYNITEADTELFMLFQPIGMIVMTIFVVPISDLIGRKKSLLLIALPHILTWTIGIVGTSKWEFYISRFIAGFGDAAVFSCIPPYVGEITTPSVRNFWANVPTFFVYIGGFAITTLGKTEKASVASVYLMLFLYLFSSDVSLAHMPVIFRSYFNVRTTAYICIGLPIAYFILVLVLLPESPYQLIKEGKLEEAKRSIQWLQRKEDVNQEFFSMKADVERQISESGTWCDMVRIPTNRNALKAGVFVRLSQQFCGISTFATYTQTIFQKAGGNLSPQGSSMIFTGVVAVFNIAATFFVARMGRRTSYFYSLLLSAMVLLGISIYFFIEQFQLANLEKLNWFPLAALITFVITYSLGLGLVPTLMLGELFSASIKSKGLGILVCVFGIGVMVSINLFHVMTAYVGLYSPFLLYAICCFISTFLTLRWVPETKGKTLEEIQQSLKSPTIFISLIEVGHETFLNIELKKCHKTLAIGCMSVGFMWSWSSPFSMVLSQDKVNYDITEADTANFLIFQPLGMIFTSFFFFKLSEYLGTKKSIWILAIPHLISWIIVLFAVSKWDFYASRFMAGMGDTIFFCAGPPYIGEITTPKVRGYCGFIPVMATFFGSLLITVLGSYVDIKTTSYICMVPSLLFIGLMSFLPETPHQLIKDGKLEQAKSSLKWLLRKPDIEEDFLSLKADVEQQLADGGTFRNLVTISNNRRALRAGLLLRCGQQFSGVSIFLNYAQMIFQMAGSNLSPQISSIIFLTTSGVCGLACSAGIEKFGRRPALTLSTAGCGVILLVMSVYFALDQYHVIPLDALSWFPLAGMLAYVMMFSTGLGIVPTVMLGELFTGNMKYKSLAVLALAFGVAVFIASNIFTLLTTYVGLYGPFFVYGISCLATMVLGLKWVPETKGKTLAEIQLALKK</sequence>
<dbReference type="AlphaFoldDB" id="U4UN53"/>
<feature type="transmembrane region" description="Helical" evidence="8">
    <location>
        <begin position="37"/>
        <end position="54"/>
    </location>
</feature>
<evidence type="ECO:0000256" key="8">
    <source>
        <dbReference type="SAM" id="Phobius"/>
    </source>
</evidence>
<dbReference type="GO" id="GO:0022857">
    <property type="term" value="F:transmembrane transporter activity"/>
    <property type="evidence" value="ECO:0007669"/>
    <property type="project" value="InterPro"/>
</dbReference>
<feature type="transmembrane region" description="Helical" evidence="8">
    <location>
        <begin position="90"/>
        <end position="110"/>
    </location>
</feature>
<feature type="transmembrane region" description="Helical" evidence="8">
    <location>
        <begin position="182"/>
        <end position="202"/>
    </location>
</feature>
<keyword evidence="4" id="KW-0762">Sugar transport</keyword>
<feature type="transmembrane region" description="Helical" evidence="8">
    <location>
        <begin position="894"/>
        <end position="912"/>
    </location>
</feature>
<gene>
    <name evidence="10" type="ORF">D910_12781</name>
</gene>
<protein>
    <recommendedName>
        <fullName evidence="9">Major facilitator superfamily (MFS) profile domain-containing protein</fullName>
    </recommendedName>
</protein>
<feature type="transmembrane region" description="Helical" evidence="8">
    <location>
        <begin position="763"/>
        <end position="783"/>
    </location>
</feature>
<evidence type="ECO:0000313" key="11">
    <source>
        <dbReference type="Proteomes" id="UP000030742"/>
    </source>
</evidence>
<dbReference type="Gene3D" id="1.20.1250.20">
    <property type="entry name" value="MFS general substrate transporter like domains"/>
    <property type="match status" value="2"/>
</dbReference>
<dbReference type="InterPro" id="IPR005829">
    <property type="entry name" value="Sugar_transporter_CS"/>
</dbReference>
<feature type="non-terminal residue" evidence="10">
    <location>
        <position position="1"/>
    </location>
</feature>
<feature type="transmembrane region" description="Helical" evidence="8">
    <location>
        <begin position="122"/>
        <end position="141"/>
    </location>
</feature>
<organism evidence="10 11">
    <name type="scientific">Dendroctonus ponderosae</name>
    <name type="common">Mountain pine beetle</name>
    <dbReference type="NCBI Taxonomy" id="77166"/>
    <lineage>
        <taxon>Eukaryota</taxon>
        <taxon>Metazoa</taxon>
        <taxon>Ecdysozoa</taxon>
        <taxon>Arthropoda</taxon>
        <taxon>Hexapoda</taxon>
        <taxon>Insecta</taxon>
        <taxon>Pterygota</taxon>
        <taxon>Neoptera</taxon>
        <taxon>Endopterygota</taxon>
        <taxon>Coleoptera</taxon>
        <taxon>Polyphaga</taxon>
        <taxon>Cucujiformia</taxon>
        <taxon>Curculionidae</taxon>
        <taxon>Scolytinae</taxon>
        <taxon>Dendroctonus</taxon>
    </lineage>
</organism>
<feature type="transmembrane region" description="Helical" evidence="8">
    <location>
        <begin position="363"/>
        <end position="390"/>
    </location>
</feature>
<feature type="transmembrane region" description="Helical" evidence="8">
    <location>
        <begin position="147"/>
        <end position="170"/>
    </location>
</feature>
<feature type="domain" description="Major facilitator superfamily (MFS) profile" evidence="9">
    <location>
        <begin position="491"/>
        <end position="916"/>
    </location>
</feature>
<evidence type="ECO:0000256" key="7">
    <source>
        <dbReference type="ARBA" id="ARBA00023136"/>
    </source>
</evidence>